<dbReference type="SUPFAM" id="SSF53448">
    <property type="entry name" value="Nucleotide-diphospho-sugar transferases"/>
    <property type="match status" value="1"/>
</dbReference>
<dbReference type="Proteomes" id="UP000267418">
    <property type="component" value="Unassembled WGS sequence"/>
</dbReference>
<dbReference type="Pfam" id="PF00535">
    <property type="entry name" value="Glycos_transf_2"/>
    <property type="match status" value="1"/>
</dbReference>
<sequence>MTTLPRLNFTSLSSHETCGDIVEAFRLAAERLGYPTRFTHCYIEPGEINILFFFWDVPWEHIEQHHPDCIVVNFEPMVHGTHAWNDRYLDVLKRCYLWEYSKTNFQRHRQLGYRNADYVALGWEPEAAEILPLEDILPDEQQDIDVVFFGSLTRRRIDILEGLMARGLRVEVNRGRAWTLEERNGFMRRAKIVLNLHNWEESRIVEVPRLSILLRHRKAVVCELYPDSEIEASIRKAVVGAPYEKLIETIEQLLADAPRRARLEREGLDVFVRAFAPPLVGPAIERFLSWRAQQPDRFMPAPTPPRVTVCLLAGDSPQSLEQSLQAWAAQSTVAIHLVLVAEAGVDGLEAMLARSGLASSRLLSLPFACDRSTARNLALAQAQGDYIVFADVGDVPAPERLQRQAALLEACSDVDIVGSWCETHEGPFEFSERHQDILVEFFGSRPLLLSACMVRRSFLERSGVRHDPEFTVHDDFHMLCKSAAAGARFAVIPELLHKPVAPATIVDTARAATLASRARALVLAYLLPQSSVEHVQEIARLYDLYWPPVLDFAERLLLILARASFRPSAASELQLVEHETLTRALRHEALRLLRIFFNAGLADKAWLERQFTVPEIAQFLAPASGELPVRVFRLEPAAAS</sequence>
<evidence type="ECO:0000313" key="6">
    <source>
        <dbReference type="Proteomes" id="UP000267418"/>
    </source>
</evidence>
<dbReference type="InterPro" id="IPR029044">
    <property type="entry name" value="Nucleotide-diphossugar_trans"/>
</dbReference>
<comment type="caution">
    <text evidence="5">The sequence shown here is derived from an EMBL/GenBank/DDBJ whole genome shotgun (WGS) entry which is preliminary data.</text>
</comment>
<evidence type="ECO:0000259" key="4">
    <source>
        <dbReference type="Pfam" id="PF00535"/>
    </source>
</evidence>
<dbReference type="PANTHER" id="PTHR43685:SF5">
    <property type="entry name" value="GLYCOSYLTRANSFERASE EPSE-RELATED"/>
    <property type="match status" value="1"/>
</dbReference>
<evidence type="ECO:0000313" key="5">
    <source>
        <dbReference type="EMBL" id="RTQ35259.1"/>
    </source>
</evidence>
<evidence type="ECO:0000256" key="2">
    <source>
        <dbReference type="ARBA" id="ARBA00022676"/>
    </source>
</evidence>
<name>A0A3S0J9M3_9BURK</name>
<keyword evidence="3 5" id="KW-0808">Transferase</keyword>
<dbReference type="GO" id="GO:0016757">
    <property type="term" value="F:glycosyltransferase activity"/>
    <property type="evidence" value="ECO:0007669"/>
    <property type="project" value="UniProtKB-KW"/>
</dbReference>
<evidence type="ECO:0000256" key="3">
    <source>
        <dbReference type="ARBA" id="ARBA00022679"/>
    </source>
</evidence>
<dbReference type="EMBL" id="RXOE01000002">
    <property type="protein sequence ID" value="RTQ35259.1"/>
    <property type="molecule type" value="Genomic_DNA"/>
</dbReference>
<keyword evidence="6" id="KW-1185">Reference proteome</keyword>
<gene>
    <name evidence="5" type="ORF">EJP69_12835</name>
</gene>
<feature type="domain" description="Glycosyltransferase 2-like" evidence="4">
    <location>
        <begin position="318"/>
        <end position="434"/>
    </location>
</feature>
<dbReference type="AlphaFoldDB" id="A0A3S0J9M3"/>
<accession>A0A3S0J9M3</accession>
<dbReference type="InterPro" id="IPR050834">
    <property type="entry name" value="Glycosyltransf_2"/>
</dbReference>
<comment type="similarity">
    <text evidence="1">Belongs to the glycosyltransferase 2 family.</text>
</comment>
<dbReference type="PANTHER" id="PTHR43685">
    <property type="entry name" value="GLYCOSYLTRANSFERASE"/>
    <property type="match status" value="1"/>
</dbReference>
<evidence type="ECO:0000256" key="1">
    <source>
        <dbReference type="ARBA" id="ARBA00006739"/>
    </source>
</evidence>
<dbReference type="RefSeq" id="WP_126470460.1">
    <property type="nucleotide sequence ID" value="NZ_RXOE01000002.1"/>
</dbReference>
<dbReference type="OrthoDB" id="9007998at2"/>
<dbReference type="CDD" id="cd00761">
    <property type="entry name" value="Glyco_tranf_GTA_type"/>
    <property type="match status" value="1"/>
</dbReference>
<organism evidence="5 6">
    <name type="scientific">Variovorax gossypii</name>
    <dbReference type="NCBI Taxonomy" id="1679495"/>
    <lineage>
        <taxon>Bacteria</taxon>
        <taxon>Pseudomonadati</taxon>
        <taxon>Pseudomonadota</taxon>
        <taxon>Betaproteobacteria</taxon>
        <taxon>Burkholderiales</taxon>
        <taxon>Comamonadaceae</taxon>
        <taxon>Variovorax</taxon>
    </lineage>
</organism>
<dbReference type="Gene3D" id="3.90.550.10">
    <property type="entry name" value="Spore Coat Polysaccharide Biosynthesis Protein SpsA, Chain A"/>
    <property type="match status" value="1"/>
</dbReference>
<proteinExistence type="inferred from homology"/>
<keyword evidence="2" id="KW-0328">Glycosyltransferase</keyword>
<reference evidence="5 6" key="1">
    <citation type="submission" date="2018-12" db="EMBL/GenBank/DDBJ databases">
        <title>The genome of Variovorax gossypii DSM 100435.</title>
        <authorList>
            <person name="Gao J."/>
            <person name="Sun J."/>
        </authorList>
    </citation>
    <scope>NUCLEOTIDE SEQUENCE [LARGE SCALE GENOMIC DNA]</scope>
    <source>
        <strain evidence="5 6">DSM 100435</strain>
    </source>
</reference>
<dbReference type="InterPro" id="IPR001173">
    <property type="entry name" value="Glyco_trans_2-like"/>
</dbReference>
<protein>
    <submittedName>
        <fullName evidence="5">Glycosyltransferase family 2 protein</fullName>
    </submittedName>
</protein>